<feature type="compositionally biased region" description="Polar residues" evidence="1">
    <location>
        <begin position="872"/>
        <end position="898"/>
    </location>
</feature>
<dbReference type="Pfam" id="PF00078">
    <property type="entry name" value="RVT_1"/>
    <property type="match status" value="1"/>
</dbReference>
<protein>
    <recommendedName>
        <fullName evidence="2">Reverse transcriptase domain-containing protein</fullName>
    </recommendedName>
</protein>
<evidence type="ECO:0000256" key="1">
    <source>
        <dbReference type="SAM" id="MobiDB-lite"/>
    </source>
</evidence>
<sequence length="950" mass="105860">MAPWAAEHWDALEDLCGDLASAVYAETASRGKNGAHTLPSLVPVQGMAHHKNIQATAEHAVNQDITIRSTDVRHPVLGSTKKRPLPYSACTGRTPRRRCRPLPRHLRERGLRGRPHPVWHGAPGACTHRGGLRGNPATHHRCRDRCPSQPHGEHGPGIRWGALPPSAERRSKMLGDGGAVRGAPAPWRVPQLWKDSVTFLVNKDGDRDDPANWRPIALSPTLAKLYLGVLADRLGKWAAQTGRISRQQKGFQEFEGCLEHNFVLQAAIEDSRHRRQPPTPQTAGGSMARLRECFRHADAHPGGPHGADTNRGWCEQGCPLSPVLFNLGMEPLIRCLARQAEDRGYQLAGQHHTVLAYADDLAVLARSPQDLQALSDTATRARGGHPTAMPTTIHIDEMPIRALAEGEGYRHLGVPTGYRAAHTPEDIQRLRADIARIDQNLLAPWQKIDATRVFLLSWMQFILRGGRVRKTALAAFDRDVQALVKRWLNLPHRATPLMAHVPRTNGGAGILSLGDLCDTNSIAHAFRILSCKDPNISELAWAQLGQRRRTRRECMAPAARYLRRHVVVEPDVPRAPAGHPHARRQGTGLCPSGTPTAPSGLHAPQRCDEDALQENVRHLPDQGKVLDASSRDPASSHYMLVGKYTRFAEWRFVHRARLNGAHRGRGQHDRRCGRCGYQTETLAHVLNHCRIHSAAWQWRHNAIVERHQRAAQLDLGTQLRVNQQVPHTPPCSGRPGLAERDLPDRTPRRRDRTLRQQVVLDQLRMRCFQAEVEAIVVGLLGSWDTANDKVLHRLQNGWRYSILMRRLIVRDCVRWSHAPADHQAPPPDAGNPPPPHDPPQQGAPYMNQQRNTDHGAAAEAPCRPSHTDYRTAPTNTENNPTGARLQRGNQTIRTSTWYGQARGIRRTNPRDAHHDALPNNQGPARQTEDQRANYQPGAPAPGHHVMGRWL</sequence>
<evidence type="ECO:0000313" key="4">
    <source>
        <dbReference type="Proteomes" id="UP001159363"/>
    </source>
</evidence>
<reference evidence="3 4" key="1">
    <citation type="submission" date="2023-02" db="EMBL/GenBank/DDBJ databases">
        <title>LHISI_Scaffold_Assembly.</title>
        <authorList>
            <person name="Stuart O.P."/>
            <person name="Cleave R."/>
            <person name="Magrath M.J.L."/>
            <person name="Mikheyev A.S."/>
        </authorList>
    </citation>
    <scope>NUCLEOTIDE SEQUENCE [LARGE SCALE GENOMIC DNA]</scope>
    <source>
        <strain evidence="3">Daus_M_001</strain>
        <tissue evidence="3">Leg muscle</tissue>
    </source>
</reference>
<dbReference type="CDD" id="cd01650">
    <property type="entry name" value="RT_nLTR_like"/>
    <property type="match status" value="1"/>
</dbReference>
<dbReference type="PANTHER" id="PTHR19446">
    <property type="entry name" value="REVERSE TRANSCRIPTASES"/>
    <property type="match status" value="1"/>
</dbReference>
<accession>A0ABQ9GWV7</accession>
<gene>
    <name evidence="3" type="ORF">PR048_020956</name>
</gene>
<evidence type="ECO:0000313" key="3">
    <source>
        <dbReference type="EMBL" id="KAJ8876511.1"/>
    </source>
</evidence>
<feature type="compositionally biased region" description="Basic and acidic residues" evidence="1">
    <location>
        <begin position="737"/>
        <end position="746"/>
    </location>
</feature>
<feature type="compositionally biased region" description="Pro residues" evidence="1">
    <location>
        <begin position="824"/>
        <end position="838"/>
    </location>
</feature>
<comment type="caution">
    <text evidence="3">The sequence shown here is derived from an EMBL/GenBank/DDBJ whole genome shotgun (WGS) entry which is preliminary data.</text>
</comment>
<proteinExistence type="predicted"/>
<name>A0ABQ9GWV7_9NEOP</name>
<keyword evidence="4" id="KW-1185">Reference proteome</keyword>
<evidence type="ECO:0000259" key="2">
    <source>
        <dbReference type="Pfam" id="PF00078"/>
    </source>
</evidence>
<feature type="region of interest" description="Disordered" evidence="1">
    <location>
        <begin position="819"/>
        <end position="950"/>
    </location>
</feature>
<organism evidence="3 4">
    <name type="scientific">Dryococelus australis</name>
    <dbReference type="NCBI Taxonomy" id="614101"/>
    <lineage>
        <taxon>Eukaryota</taxon>
        <taxon>Metazoa</taxon>
        <taxon>Ecdysozoa</taxon>
        <taxon>Arthropoda</taxon>
        <taxon>Hexapoda</taxon>
        <taxon>Insecta</taxon>
        <taxon>Pterygota</taxon>
        <taxon>Neoptera</taxon>
        <taxon>Polyneoptera</taxon>
        <taxon>Phasmatodea</taxon>
        <taxon>Verophasmatodea</taxon>
        <taxon>Anareolatae</taxon>
        <taxon>Phasmatidae</taxon>
        <taxon>Eurycanthinae</taxon>
        <taxon>Dryococelus</taxon>
    </lineage>
</organism>
<dbReference type="EMBL" id="JARBHB010000008">
    <property type="protein sequence ID" value="KAJ8876511.1"/>
    <property type="molecule type" value="Genomic_DNA"/>
</dbReference>
<dbReference type="Proteomes" id="UP001159363">
    <property type="component" value="Chromosome 7"/>
</dbReference>
<dbReference type="InterPro" id="IPR000477">
    <property type="entry name" value="RT_dom"/>
</dbReference>
<feature type="region of interest" description="Disordered" evidence="1">
    <location>
        <begin position="76"/>
        <end position="99"/>
    </location>
</feature>
<feature type="region of interest" description="Disordered" evidence="1">
    <location>
        <begin position="722"/>
        <end position="750"/>
    </location>
</feature>
<feature type="domain" description="Reverse transcriptase" evidence="2">
    <location>
        <begin position="314"/>
        <end position="376"/>
    </location>
</feature>